<sequence>MAALVFDDVTVTYPIYNAHSQSLRNQLVRIGSGGCIGSSGNAIVTVTALDHVSFALGNGDAVGLIGHNGAGKSTLLRTMAGIYGATSGSIIRTGSVSTVFELGAGMDPELSGYENIMRMLLLMGHSVSAAKAKIPDIEDFSELGDFLVLPVRTYSSGMTMRLMFSVATSVRPEILLIDEMFATGDASFQKKAETRMHDWIAGTDIFVFASHDHNLIRRLCNRVFRLDHGTIEEDDIRHIGGG</sequence>
<dbReference type="GO" id="GO:0016887">
    <property type="term" value="F:ATP hydrolysis activity"/>
    <property type="evidence" value="ECO:0007669"/>
    <property type="project" value="InterPro"/>
</dbReference>
<dbReference type="InterPro" id="IPR027417">
    <property type="entry name" value="P-loop_NTPase"/>
</dbReference>
<dbReference type="InterPro" id="IPR003593">
    <property type="entry name" value="AAA+_ATPase"/>
</dbReference>
<evidence type="ECO:0000256" key="3">
    <source>
        <dbReference type="ARBA" id="ARBA00022741"/>
    </source>
</evidence>
<accession>A0A4R1NF34</accession>
<dbReference type="GO" id="GO:0005524">
    <property type="term" value="F:ATP binding"/>
    <property type="evidence" value="ECO:0007669"/>
    <property type="project" value="UniProtKB-KW"/>
</dbReference>
<dbReference type="InterPro" id="IPR003439">
    <property type="entry name" value="ABC_transporter-like_ATP-bd"/>
</dbReference>
<dbReference type="RefSeq" id="WP_132924209.1">
    <property type="nucleotide sequence ID" value="NZ_SJOI01000001.1"/>
</dbReference>
<reference evidence="6 7" key="1">
    <citation type="submission" date="2019-02" db="EMBL/GenBank/DDBJ databases">
        <title>Investigation of anaerobic lignin degradation for improved lignocellulosic biofuels.</title>
        <authorList>
            <person name="Deangelis K."/>
        </authorList>
    </citation>
    <scope>NUCLEOTIDE SEQUENCE [LARGE SCALE GENOMIC DNA]</scope>
    <source>
        <strain evidence="6 7">159R</strain>
    </source>
</reference>
<dbReference type="PANTHER" id="PTHR46743">
    <property type="entry name" value="TEICHOIC ACIDS EXPORT ATP-BINDING PROTEIN TAGH"/>
    <property type="match status" value="1"/>
</dbReference>
<dbReference type="PANTHER" id="PTHR46743:SF2">
    <property type="entry name" value="TEICHOIC ACIDS EXPORT ATP-BINDING PROTEIN TAGH"/>
    <property type="match status" value="1"/>
</dbReference>
<keyword evidence="2" id="KW-0813">Transport</keyword>
<organism evidence="6 7">
    <name type="scientific">Sodalis ligni</name>
    <dbReference type="NCBI Taxonomy" id="2697027"/>
    <lineage>
        <taxon>Bacteria</taxon>
        <taxon>Pseudomonadati</taxon>
        <taxon>Pseudomonadota</taxon>
        <taxon>Gammaproteobacteria</taxon>
        <taxon>Enterobacterales</taxon>
        <taxon>Bruguierivoracaceae</taxon>
        <taxon>Sodalis</taxon>
    </lineage>
</organism>
<dbReference type="AlphaFoldDB" id="A0A4R1NF34"/>
<keyword evidence="7" id="KW-1185">Reference proteome</keyword>
<dbReference type="SUPFAM" id="SSF52540">
    <property type="entry name" value="P-loop containing nucleoside triphosphate hydrolases"/>
    <property type="match status" value="1"/>
</dbReference>
<dbReference type="SMART" id="SM00382">
    <property type="entry name" value="AAA"/>
    <property type="match status" value="1"/>
</dbReference>
<evidence type="ECO:0000256" key="1">
    <source>
        <dbReference type="ARBA" id="ARBA00005417"/>
    </source>
</evidence>
<dbReference type="GO" id="GO:0016020">
    <property type="term" value="C:membrane"/>
    <property type="evidence" value="ECO:0007669"/>
    <property type="project" value="InterPro"/>
</dbReference>
<evidence type="ECO:0000313" key="6">
    <source>
        <dbReference type="EMBL" id="TCL05509.1"/>
    </source>
</evidence>
<feature type="domain" description="ABC transporter" evidence="5">
    <location>
        <begin position="23"/>
        <end position="239"/>
    </location>
</feature>
<dbReference type="InterPro" id="IPR015860">
    <property type="entry name" value="ABC_transpr_TagH-like"/>
</dbReference>
<dbReference type="Gene3D" id="3.40.50.300">
    <property type="entry name" value="P-loop containing nucleotide triphosphate hydrolases"/>
    <property type="match status" value="1"/>
</dbReference>
<dbReference type="Proteomes" id="UP000294555">
    <property type="component" value="Unassembled WGS sequence"/>
</dbReference>
<evidence type="ECO:0000313" key="7">
    <source>
        <dbReference type="Proteomes" id="UP000294555"/>
    </source>
</evidence>
<dbReference type="CDD" id="cd03220">
    <property type="entry name" value="ABC_KpsT_Wzt"/>
    <property type="match status" value="1"/>
</dbReference>
<comment type="caution">
    <text evidence="6">The sequence shown here is derived from an EMBL/GenBank/DDBJ whole genome shotgun (WGS) entry which is preliminary data.</text>
</comment>
<keyword evidence="3" id="KW-0547">Nucleotide-binding</keyword>
<dbReference type="GO" id="GO:0140359">
    <property type="term" value="F:ABC-type transporter activity"/>
    <property type="evidence" value="ECO:0007669"/>
    <property type="project" value="InterPro"/>
</dbReference>
<dbReference type="EMBL" id="SJOI01000001">
    <property type="protein sequence ID" value="TCL05509.1"/>
    <property type="molecule type" value="Genomic_DNA"/>
</dbReference>
<dbReference type="PROSITE" id="PS50893">
    <property type="entry name" value="ABC_TRANSPORTER_2"/>
    <property type="match status" value="1"/>
</dbReference>
<evidence type="ECO:0000256" key="2">
    <source>
        <dbReference type="ARBA" id="ARBA00022448"/>
    </source>
</evidence>
<evidence type="ECO:0000256" key="4">
    <source>
        <dbReference type="ARBA" id="ARBA00022840"/>
    </source>
</evidence>
<comment type="similarity">
    <text evidence="1">Belongs to the ABC transporter superfamily.</text>
</comment>
<dbReference type="OrthoDB" id="9778870at2"/>
<evidence type="ECO:0000259" key="5">
    <source>
        <dbReference type="PROSITE" id="PS50893"/>
    </source>
</evidence>
<keyword evidence="4 6" id="KW-0067">ATP-binding</keyword>
<dbReference type="InterPro" id="IPR050683">
    <property type="entry name" value="Bact_Polysacc_Export_ATP-bd"/>
</dbReference>
<protein>
    <submittedName>
        <fullName evidence="6">Lipopolysaccharide transport system ATP-binding protein</fullName>
    </submittedName>
</protein>
<gene>
    <name evidence="6" type="ORF">EZJ58_3698</name>
</gene>
<dbReference type="Pfam" id="PF00005">
    <property type="entry name" value="ABC_tran"/>
    <property type="match status" value="1"/>
</dbReference>
<proteinExistence type="inferred from homology"/>
<name>A0A4R1NF34_9GAMM</name>